<protein>
    <submittedName>
        <fullName evidence="2">Uncharacterized protein</fullName>
    </submittedName>
</protein>
<gene>
    <name evidence="2" type="ORF">HAL013_15690</name>
</gene>
<dbReference type="Proteomes" id="UP000045175">
    <property type="component" value="Unassembled WGS sequence"/>
</dbReference>
<reference evidence="2 3" key="1">
    <citation type="submission" date="2014-12" db="EMBL/GenBank/DDBJ databases">
        <authorList>
            <person name="Jaenicke S."/>
        </authorList>
    </citation>
    <scope>NUCLEOTIDE SEQUENCE [LARGE SCALE GENOMIC DNA]</scope>
    <source>
        <strain evidence="2">ASB13</strain>
    </source>
</reference>
<evidence type="ECO:0000313" key="2">
    <source>
        <dbReference type="EMBL" id="CRF43337.1"/>
    </source>
</evidence>
<organism evidence="2 3">
    <name type="scientific">Helicobacter ailurogastricus</name>
    <dbReference type="NCBI Taxonomy" id="1578720"/>
    <lineage>
        <taxon>Bacteria</taxon>
        <taxon>Pseudomonadati</taxon>
        <taxon>Campylobacterota</taxon>
        <taxon>Epsilonproteobacteria</taxon>
        <taxon>Campylobacterales</taxon>
        <taxon>Helicobacteraceae</taxon>
        <taxon>Helicobacter</taxon>
    </lineage>
</organism>
<dbReference type="AlphaFoldDB" id="A0A0K2XA05"/>
<evidence type="ECO:0000313" key="3">
    <source>
        <dbReference type="Proteomes" id="UP000045175"/>
    </source>
</evidence>
<keyword evidence="1" id="KW-0732">Signal</keyword>
<evidence type="ECO:0000256" key="1">
    <source>
        <dbReference type="SAM" id="SignalP"/>
    </source>
</evidence>
<feature type="signal peptide" evidence="1">
    <location>
        <begin position="1"/>
        <end position="31"/>
    </location>
</feature>
<dbReference type="EMBL" id="CDMH01000063">
    <property type="protein sequence ID" value="CRF43337.1"/>
    <property type="molecule type" value="Genomic_DNA"/>
</dbReference>
<sequence length="106" mass="10957">MNVNAFKPNLRKLTFLSLGIGFLALTSPLSAENSGFYGSVGFQYSNMTQARGSNAGPSGVPMFMPSGNNAYGSQSVTNQSITLPGQPGSASSTIGQLQPDAKIVIP</sequence>
<proteinExistence type="predicted"/>
<feature type="chain" id="PRO_5005490711" evidence="1">
    <location>
        <begin position="32"/>
        <end position="106"/>
    </location>
</feature>
<accession>A0A0K2XA05</accession>
<dbReference type="RefSeq" id="WP_053941901.1">
    <property type="nucleotide sequence ID" value="NZ_CDMH01000063.1"/>
</dbReference>
<name>A0A0K2XA05_9HELI</name>